<sequence>MPSRKSCTLLAGPNGSGKSSIFETLKPNGVFVNADVVARRLRPDDPSSASLEAGREVLRKLEALRRDGSSFVYETTLSSRQSIALMEACRRDGYEVDLVFVILLDADLNIRRVAERVRRGGHDIPEPVIRRRYDASLRRLAEAIPLADNCLFFDNSETSPRLLLSIERGTVIQSDLDSTETLQARLVGIVDAALGTSVPTPPAGGSRTRR</sequence>
<dbReference type="Proteomes" id="UP001163223">
    <property type="component" value="Chromosome"/>
</dbReference>
<accession>A0ACD4NTY5</accession>
<organism evidence="1 2">
    <name type="scientific">Antarcticirhabdus aurantiaca</name>
    <dbReference type="NCBI Taxonomy" id="2606717"/>
    <lineage>
        <taxon>Bacteria</taxon>
        <taxon>Pseudomonadati</taxon>
        <taxon>Pseudomonadota</taxon>
        <taxon>Alphaproteobacteria</taxon>
        <taxon>Hyphomicrobiales</taxon>
        <taxon>Aurantimonadaceae</taxon>
        <taxon>Antarcticirhabdus</taxon>
    </lineage>
</organism>
<keyword evidence="2" id="KW-1185">Reference proteome</keyword>
<evidence type="ECO:0000313" key="1">
    <source>
        <dbReference type="EMBL" id="WAJ30228.1"/>
    </source>
</evidence>
<protein>
    <submittedName>
        <fullName evidence="1">Zeta toxin family protein</fullName>
    </submittedName>
</protein>
<reference evidence="1" key="1">
    <citation type="submission" date="2022-11" db="EMBL/GenBank/DDBJ databases">
        <title>beta-Carotene-producing bacterium, Jeongeuplla avenae sp. nov., alleviates the salt stress of Arabidopsis seedlings.</title>
        <authorList>
            <person name="Jiang L."/>
            <person name="Lee J."/>
        </authorList>
    </citation>
    <scope>NUCLEOTIDE SEQUENCE</scope>
    <source>
        <strain evidence="1">DY_R2A_6</strain>
    </source>
</reference>
<evidence type="ECO:0000313" key="2">
    <source>
        <dbReference type="Proteomes" id="UP001163223"/>
    </source>
</evidence>
<name>A0ACD4NTY5_9HYPH</name>
<proteinExistence type="predicted"/>
<gene>
    <name evidence="1" type="ORF">OXU80_08490</name>
</gene>
<dbReference type="EMBL" id="CP113520">
    <property type="protein sequence ID" value="WAJ30228.1"/>
    <property type="molecule type" value="Genomic_DNA"/>
</dbReference>